<evidence type="ECO:0000313" key="3">
    <source>
        <dbReference type="EMBL" id="QLI06231.1"/>
    </source>
</evidence>
<keyword evidence="1" id="KW-0175">Coiled coil</keyword>
<sequence length="628" mass="73331">MLFKVIGSNFSKGANAVEYCLDLEKHKNAVPRVLKGNEKLTSMLIDLNDYKEKALFGVLSFSEKAADISDEKKLEIINRFEKAIFGDYILPHINTLWIEHSDKNGRLELNVIVPSINLTTQKSYKPYYHARDKARTALFCEIINIENNFTSPFDPERKQAVKIKNRQYVEAISEFKNLTQLDKLLRELVNKKELNSRDEIIEFLKENKVKFKIPKKPDGTILTDRIKIQLPNSKRFRDLQGDIYDERFINDQSVLELNREKHREIESYKKTRDTRHLHAMQERLLGAIQNINEYNAGRHASAIERVRKQTRAELEAARTNQARAEAELAASTQISQQIHASIDSISTSNSNSFHSDTTSNTSIQNHTSSAAMAARTSIDFHANNISSDSTRVYLDFELQEQDGLMSNDIEFLEFKQEQKRKDDEFINKEIERRERELEQREQELAKQDSEIDGIIKRERKQDSELANITTSAEQRNKELERNIDNSERFTKTINELDTRARNTISEFITRKISNYFTEFRERIKRVKDAASDYNTARKLIKDLKDKSKIAQNSRDYSDSEREQAIADINKILNNQQQQQLLFKFFKTQLKQIKDACDNALKQMKATREQAQQEQNNSYSYSVPRMRMR</sequence>
<accession>A0A7H9CKP1</accession>
<feature type="coiled-coil region" evidence="1">
    <location>
        <begin position="300"/>
        <end position="327"/>
    </location>
</feature>
<feature type="coiled-coil region" evidence="1">
    <location>
        <begin position="423"/>
        <end position="489"/>
    </location>
</feature>
<feature type="compositionally biased region" description="Polar residues" evidence="2">
    <location>
        <begin position="608"/>
        <end position="620"/>
    </location>
</feature>
<proteinExistence type="predicted"/>
<evidence type="ECO:0000313" key="4">
    <source>
        <dbReference type="Proteomes" id="UP000509414"/>
    </source>
</evidence>
<dbReference type="RefSeq" id="WP_179975981.1">
    <property type="nucleotide sequence ID" value="NZ_CP049076.1"/>
</dbReference>
<dbReference type="EMBL" id="CP049076">
    <property type="protein sequence ID" value="QLI06231.1"/>
    <property type="molecule type" value="Genomic_DNA"/>
</dbReference>
<dbReference type="AlphaFoldDB" id="A0A7H9CKP1"/>
<organism evidence="3 4">
    <name type="scientific">Candidatus Campylobacter infans</name>
    <dbReference type="NCBI Taxonomy" id="2561898"/>
    <lineage>
        <taxon>Bacteria</taxon>
        <taxon>Pseudomonadati</taxon>
        <taxon>Campylobacterota</taxon>
        <taxon>Epsilonproteobacteria</taxon>
        <taxon>Campylobacterales</taxon>
        <taxon>Campylobacteraceae</taxon>
        <taxon>Campylobacter</taxon>
    </lineage>
</organism>
<evidence type="ECO:0000256" key="1">
    <source>
        <dbReference type="SAM" id="Coils"/>
    </source>
</evidence>
<dbReference type="Proteomes" id="UP000509414">
    <property type="component" value="Plasmid unnamed"/>
</dbReference>
<dbReference type="KEGG" id="cinf:CINF_a0004"/>
<feature type="compositionally biased region" description="Low complexity" evidence="2">
    <location>
        <begin position="346"/>
        <end position="362"/>
    </location>
</feature>
<keyword evidence="3" id="KW-0614">Plasmid</keyword>
<keyword evidence="4" id="KW-1185">Reference proteome</keyword>
<reference evidence="3 4" key="1">
    <citation type="submission" date="2020-02" db="EMBL/GenBank/DDBJ databases">
        <title>Complete genome sequence of the novel Campylobacter species Candidatus Campylobacter infans.</title>
        <authorList>
            <person name="Duim B."/>
            <person name="Zomer A."/>
            <person name="van der Graaf L."/>
            <person name="Wagenaar J."/>
        </authorList>
    </citation>
    <scope>NUCLEOTIDE SEQUENCE [LARGE SCALE GENOMIC DNA]</scope>
    <source>
        <strain evidence="3 4">19S00001</strain>
        <plasmid evidence="3 4">unnamed</plasmid>
    </source>
</reference>
<gene>
    <name evidence="3" type="primary">mob</name>
    <name evidence="3" type="ORF">CINF_a0004</name>
</gene>
<name>A0A7H9CKP1_9BACT</name>
<feature type="region of interest" description="Disordered" evidence="2">
    <location>
        <begin position="346"/>
        <end position="368"/>
    </location>
</feature>
<geneLocation type="plasmid" evidence="3 4">
    <name>unnamed</name>
</geneLocation>
<feature type="region of interest" description="Disordered" evidence="2">
    <location>
        <begin position="606"/>
        <end position="628"/>
    </location>
</feature>
<evidence type="ECO:0000256" key="2">
    <source>
        <dbReference type="SAM" id="MobiDB-lite"/>
    </source>
</evidence>
<protein>
    <submittedName>
        <fullName evidence="3">Relaxase/mobilization nuclease domain-containing protein</fullName>
    </submittedName>
</protein>